<accession>A0A4Y2AAD4</accession>
<reference evidence="3 4" key="1">
    <citation type="journal article" date="2019" name="Sci. Rep.">
        <title>Orb-weaving spider Araneus ventricosus genome elucidates the spidroin gene catalogue.</title>
        <authorList>
            <person name="Kono N."/>
            <person name="Nakamura H."/>
            <person name="Ohtoshi R."/>
            <person name="Moran D.A.P."/>
            <person name="Shinohara A."/>
            <person name="Yoshida Y."/>
            <person name="Fujiwara M."/>
            <person name="Mori M."/>
            <person name="Tomita M."/>
            <person name="Arakawa K."/>
        </authorList>
    </citation>
    <scope>NUCLEOTIDE SEQUENCE [LARGE SCALE GENOMIC DNA]</scope>
</reference>
<evidence type="ECO:0000313" key="4">
    <source>
        <dbReference type="Proteomes" id="UP000499080"/>
    </source>
</evidence>
<dbReference type="Proteomes" id="UP000499080">
    <property type="component" value="Unassembled WGS sequence"/>
</dbReference>
<protein>
    <recommendedName>
        <fullName evidence="5">Secreted protein</fullName>
    </recommendedName>
</protein>
<keyword evidence="2" id="KW-0732">Signal</keyword>
<dbReference type="AlphaFoldDB" id="A0A4Y2AAD4"/>
<evidence type="ECO:0000313" key="3">
    <source>
        <dbReference type="EMBL" id="GBL76517.1"/>
    </source>
</evidence>
<feature type="region of interest" description="Disordered" evidence="1">
    <location>
        <begin position="32"/>
        <end position="65"/>
    </location>
</feature>
<comment type="caution">
    <text evidence="3">The sequence shown here is derived from an EMBL/GenBank/DDBJ whole genome shotgun (WGS) entry which is preliminary data.</text>
</comment>
<dbReference type="EMBL" id="BGPR01155775">
    <property type="protein sequence ID" value="GBL76517.1"/>
    <property type="molecule type" value="Genomic_DNA"/>
</dbReference>
<name>A0A4Y2AAD4_ARAVE</name>
<keyword evidence="4" id="KW-1185">Reference proteome</keyword>
<organism evidence="3 4">
    <name type="scientific">Araneus ventricosus</name>
    <name type="common">Orbweaver spider</name>
    <name type="synonym">Epeira ventricosa</name>
    <dbReference type="NCBI Taxonomy" id="182803"/>
    <lineage>
        <taxon>Eukaryota</taxon>
        <taxon>Metazoa</taxon>
        <taxon>Ecdysozoa</taxon>
        <taxon>Arthropoda</taxon>
        <taxon>Chelicerata</taxon>
        <taxon>Arachnida</taxon>
        <taxon>Araneae</taxon>
        <taxon>Araneomorphae</taxon>
        <taxon>Entelegynae</taxon>
        <taxon>Araneoidea</taxon>
        <taxon>Araneidae</taxon>
        <taxon>Araneus</taxon>
    </lineage>
</organism>
<evidence type="ECO:0000256" key="2">
    <source>
        <dbReference type="SAM" id="SignalP"/>
    </source>
</evidence>
<evidence type="ECO:0000256" key="1">
    <source>
        <dbReference type="SAM" id="MobiDB-lite"/>
    </source>
</evidence>
<proteinExistence type="predicted"/>
<sequence length="129" mass="14456">MHQTCYMFRISTCLFSLGILTSRFEATRGLFWDGPRNFEPRSDDEDDTRAGTPSPNFHATPTGGRLATTRDLACPYSADLQWKRVSNLELSGPKAETLPLGHRGLNMPVSLNYLLAICSKMEQQYVGKL</sequence>
<gene>
    <name evidence="3" type="ORF">AVEN_48812_1</name>
</gene>
<feature type="signal peptide" evidence="2">
    <location>
        <begin position="1"/>
        <end position="29"/>
    </location>
</feature>
<feature type="chain" id="PRO_5021499171" description="Secreted protein" evidence="2">
    <location>
        <begin position="30"/>
        <end position="129"/>
    </location>
</feature>
<evidence type="ECO:0008006" key="5">
    <source>
        <dbReference type="Google" id="ProtNLM"/>
    </source>
</evidence>